<dbReference type="CDD" id="cd11386">
    <property type="entry name" value="MCP_signal"/>
    <property type="match status" value="1"/>
</dbReference>
<reference evidence="13" key="1">
    <citation type="submission" date="2021-03" db="EMBL/GenBank/DDBJ databases">
        <title>novel species isolated from a fishpond in China.</title>
        <authorList>
            <person name="Lu H."/>
            <person name="Cai Z."/>
        </authorList>
    </citation>
    <scope>NUCLEOTIDE SEQUENCE</scope>
    <source>
        <strain evidence="13">JCM 30855</strain>
    </source>
</reference>
<evidence type="ECO:0000259" key="12">
    <source>
        <dbReference type="PROSITE" id="PS50885"/>
    </source>
</evidence>
<keyword evidence="2" id="KW-0997">Cell inner membrane</keyword>
<dbReference type="SMART" id="SM00304">
    <property type="entry name" value="HAMP"/>
    <property type="match status" value="1"/>
</dbReference>
<evidence type="ECO:0000256" key="2">
    <source>
        <dbReference type="ARBA" id="ARBA00022519"/>
    </source>
</evidence>
<dbReference type="PANTHER" id="PTHR32089">
    <property type="entry name" value="METHYL-ACCEPTING CHEMOTAXIS PROTEIN MCPB"/>
    <property type="match status" value="1"/>
</dbReference>
<dbReference type="FunFam" id="1.10.287.950:FF:000001">
    <property type="entry name" value="Methyl-accepting chemotaxis sensory transducer"/>
    <property type="match status" value="1"/>
</dbReference>
<feature type="domain" description="HAMP" evidence="12">
    <location>
        <begin position="166"/>
        <end position="220"/>
    </location>
</feature>
<comment type="subcellular location">
    <subcellularLocation>
        <location evidence="1">Cell inner membrane</location>
        <topology evidence="1">Multi-pass membrane protein</topology>
    </subcellularLocation>
</comment>
<dbReference type="PANTHER" id="PTHR32089:SF119">
    <property type="entry name" value="METHYL-ACCEPTING CHEMOTAXIS PROTEIN CTPL"/>
    <property type="match status" value="1"/>
</dbReference>
<dbReference type="AlphaFoldDB" id="A0A939DKW7"/>
<feature type="transmembrane region" description="Helical" evidence="9">
    <location>
        <begin position="145"/>
        <end position="164"/>
    </location>
</feature>
<keyword evidence="4 9" id="KW-1133">Transmembrane helix</keyword>
<keyword evidence="3 9" id="KW-0812">Transmembrane</keyword>
<proteinExistence type="inferred from homology"/>
<dbReference type="InterPro" id="IPR004089">
    <property type="entry name" value="MCPsignal_dom"/>
</dbReference>
<evidence type="ECO:0000256" key="7">
    <source>
        <dbReference type="ARBA" id="ARBA00029447"/>
    </source>
</evidence>
<feature type="domain" description="Methyl-accepting transducer" evidence="10">
    <location>
        <begin position="225"/>
        <end position="461"/>
    </location>
</feature>
<gene>
    <name evidence="13" type="ORF">J0A66_04730</name>
</gene>
<dbReference type="PROSITE" id="PS50192">
    <property type="entry name" value="T_SNARE"/>
    <property type="match status" value="1"/>
</dbReference>
<dbReference type="Gene3D" id="1.10.287.950">
    <property type="entry name" value="Methyl-accepting chemotaxis protein"/>
    <property type="match status" value="1"/>
</dbReference>
<evidence type="ECO:0000256" key="3">
    <source>
        <dbReference type="ARBA" id="ARBA00022692"/>
    </source>
</evidence>
<evidence type="ECO:0000313" key="13">
    <source>
        <dbReference type="EMBL" id="MBN7824527.1"/>
    </source>
</evidence>
<dbReference type="PROSITE" id="PS50885">
    <property type="entry name" value="HAMP"/>
    <property type="match status" value="1"/>
</dbReference>
<name>A0A939DKW7_9ALTE</name>
<evidence type="ECO:0000256" key="5">
    <source>
        <dbReference type="ARBA" id="ARBA00023136"/>
    </source>
</evidence>
<dbReference type="Pfam" id="PF00672">
    <property type="entry name" value="HAMP"/>
    <property type="match status" value="1"/>
</dbReference>
<dbReference type="PROSITE" id="PS50111">
    <property type="entry name" value="CHEMOTAXIS_TRANSDUC_2"/>
    <property type="match status" value="1"/>
</dbReference>
<evidence type="ECO:0000259" key="10">
    <source>
        <dbReference type="PROSITE" id="PS50111"/>
    </source>
</evidence>
<dbReference type="RefSeq" id="WP_206572632.1">
    <property type="nucleotide sequence ID" value="NZ_JAFKCV010000002.1"/>
</dbReference>
<accession>A0A939DKW7</accession>
<keyword evidence="6 8" id="KW-0807">Transducer</keyword>
<evidence type="ECO:0000256" key="8">
    <source>
        <dbReference type="PROSITE-ProRule" id="PRU00284"/>
    </source>
</evidence>
<evidence type="ECO:0000256" key="1">
    <source>
        <dbReference type="ARBA" id="ARBA00004429"/>
    </source>
</evidence>
<evidence type="ECO:0000259" key="11">
    <source>
        <dbReference type="PROSITE" id="PS50192"/>
    </source>
</evidence>
<dbReference type="GO" id="GO:0006935">
    <property type="term" value="P:chemotaxis"/>
    <property type="evidence" value="ECO:0007669"/>
    <property type="project" value="InterPro"/>
</dbReference>
<dbReference type="EMBL" id="JAFKCV010000002">
    <property type="protein sequence ID" value="MBN7824527.1"/>
    <property type="molecule type" value="Genomic_DNA"/>
</dbReference>
<dbReference type="PRINTS" id="PR00260">
    <property type="entry name" value="CHEMTRNSDUCR"/>
</dbReference>
<dbReference type="Proteomes" id="UP000664654">
    <property type="component" value="Unassembled WGS sequence"/>
</dbReference>
<organism evidence="13 14">
    <name type="scientific">Bowmanella dokdonensis</name>
    <dbReference type="NCBI Taxonomy" id="751969"/>
    <lineage>
        <taxon>Bacteria</taxon>
        <taxon>Pseudomonadati</taxon>
        <taxon>Pseudomonadota</taxon>
        <taxon>Gammaproteobacteria</taxon>
        <taxon>Alteromonadales</taxon>
        <taxon>Alteromonadaceae</taxon>
        <taxon>Bowmanella</taxon>
    </lineage>
</organism>
<dbReference type="InterPro" id="IPR004090">
    <property type="entry name" value="Chemotax_Me-accpt_rcpt"/>
</dbReference>
<evidence type="ECO:0000256" key="6">
    <source>
        <dbReference type="ARBA" id="ARBA00023224"/>
    </source>
</evidence>
<evidence type="ECO:0000256" key="4">
    <source>
        <dbReference type="ARBA" id="ARBA00022989"/>
    </source>
</evidence>
<dbReference type="InterPro" id="IPR003660">
    <property type="entry name" value="HAMP_dom"/>
</dbReference>
<dbReference type="CDD" id="cd06225">
    <property type="entry name" value="HAMP"/>
    <property type="match status" value="1"/>
</dbReference>
<keyword evidence="2" id="KW-1003">Cell membrane</keyword>
<keyword evidence="14" id="KW-1185">Reference proteome</keyword>
<comment type="caution">
    <text evidence="13">The sequence shown here is derived from an EMBL/GenBank/DDBJ whole genome shotgun (WGS) entry which is preliminary data.</text>
</comment>
<feature type="transmembrane region" description="Helical" evidence="9">
    <location>
        <begin position="12"/>
        <end position="31"/>
    </location>
</feature>
<evidence type="ECO:0000256" key="9">
    <source>
        <dbReference type="SAM" id="Phobius"/>
    </source>
</evidence>
<comment type="similarity">
    <text evidence="7">Belongs to the methyl-accepting chemotaxis (MCP) protein family.</text>
</comment>
<dbReference type="InterPro" id="IPR000727">
    <property type="entry name" value="T_SNARE_dom"/>
</dbReference>
<dbReference type="GO" id="GO:0005886">
    <property type="term" value="C:plasma membrane"/>
    <property type="evidence" value="ECO:0007669"/>
    <property type="project" value="UniProtKB-SubCell"/>
</dbReference>
<dbReference type="GO" id="GO:0007165">
    <property type="term" value="P:signal transduction"/>
    <property type="evidence" value="ECO:0007669"/>
    <property type="project" value="UniProtKB-KW"/>
</dbReference>
<evidence type="ECO:0000313" key="14">
    <source>
        <dbReference type="Proteomes" id="UP000664654"/>
    </source>
</evidence>
<dbReference type="Pfam" id="PF00015">
    <property type="entry name" value="MCPsignal"/>
    <property type="match status" value="1"/>
</dbReference>
<sequence>MKLTQSISFKLIAAALSVVIVVVLAFGVYDYQVQSKRLKSRQQTQLSLMEARLQLSLPAAMWNFEQDQMQRILDSEHKAEEVALLQIYNDSQEMVIESQGKATEEYRSVPLSYDEGGNVTELGQVRVYIDNSGIEEQLRNLAVNALIKGLLLAILLIGALYLLFNKLVIAPLSEVANALENIARGEGDLTQRLRVKRDDEIGVVASSFNAFVEKIQHLVQSMKEVVAQTLAIAQDVRDGTSAGQGHLEKQQIETDQVAAAITQMSSSAKEIAQNVQLTADAADHVSDDARKVSDIIKTSVSSINKLSEQLNQATGVVGSLESDVEGIVSVLEVIRSIAEQTNLLALNAAIEAARAGDQGRGFAVVADEVRALASRTQESTAQIQSTIEKLQNSAKSAVQVMERSQAQSKESVENARSSGESIKGILNSTEQITTMATQIATAVEQQSAVAEELSHNVNRIVSAGHDSLHQLEEMTHSSQRMNDNAEQLSGLAKQFKA</sequence>
<dbReference type="GO" id="GO:0004888">
    <property type="term" value="F:transmembrane signaling receptor activity"/>
    <property type="evidence" value="ECO:0007669"/>
    <property type="project" value="InterPro"/>
</dbReference>
<dbReference type="SMART" id="SM00283">
    <property type="entry name" value="MA"/>
    <property type="match status" value="1"/>
</dbReference>
<dbReference type="SUPFAM" id="SSF58104">
    <property type="entry name" value="Methyl-accepting chemotaxis protein (MCP) signaling domain"/>
    <property type="match status" value="1"/>
</dbReference>
<protein>
    <submittedName>
        <fullName evidence="13">Methyl-accepting chemotaxis protein</fullName>
    </submittedName>
</protein>
<feature type="domain" description="T-SNARE coiled-coil homology" evidence="11">
    <location>
        <begin position="412"/>
        <end position="474"/>
    </location>
</feature>
<keyword evidence="5 9" id="KW-0472">Membrane</keyword>